<keyword evidence="7" id="KW-1015">Disulfide bond</keyword>
<evidence type="ECO:0000256" key="2">
    <source>
        <dbReference type="ARBA" id="ARBA00022475"/>
    </source>
</evidence>
<dbReference type="GO" id="GO:0042102">
    <property type="term" value="P:positive regulation of T cell proliferation"/>
    <property type="evidence" value="ECO:0007669"/>
    <property type="project" value="TreeGrafter"/>
</dbReference>
<dbReference type="Gene3D" id="2.60.40.10">
    <property type="entry name" value="Immunoglobulins"/>
    <property type="match status" value="1"/>
</dbReference>
<dbReference type="Pfam" id="PF07686">
    <property type="entry name" value="V-set"/>
    <property type="match status" value="1"/>
</dbReference>
<organism evidence="12 13">
    <name type="scientific">Naja naja</name>
    <name type="common">Indian cobra</name>
    <dbReference type="NCBI Taxonomy" id="35670"/>
    <lineage>
        <taxon>Eukaryota</taxon>
        <taxon>Metazoa</taxon>
        <taxon>Chordata</taxon>
        <taxon>Craniata</taxon>
        <taxon>Vertebrata</taxon>
        <taxon>Euteleostomi</taxon>
        <taxon>Lepidosauria</taxon>
        <taxon>Squamata</taxon>
        <taxon>Bifurcata</taxon>
        <taxon>Unidentata</taxon>
        <taxon>Episquamata</taxon>
        <taxon>Toxicofera</taxon>
        <taxon>Serpentes</taxon>
        <taxon>Colubroidea</taxon>
        <taxon>Elapidae</taxon>
        <taxon>Elapinae</taxon>
        <taxon>Naja</taxon>
    </lineage>
</organism>
<keyword evidence="2" id="KW-1003">Cell membrane</keyword>
<dbReference type="GO" id="GO:0071222">
    <property type="term" value="P:cellular response to lipopolysaccharide"/>
    <property type="evidence" value="ECO:0007669"/>
    <property type="project" value="TreeGrafter"/>
</dbReference>
<protein>
    <recommendedName>
        <fullName evidence="11">Ig-like domain-containing protein</fullName>
    </recommendedName>
</protein>
<dbReference type="PANTHER" id="PTHR25466:SF14">
    <property type="entry name" value="BUTYROPHILIN SUBFAMILY 2 MEMBER A2-LIKE-RELATED"/>
    <property type="match status" value="1"/>
</dbReference>
<name>A0A8C6XCK6_NAJNA</name>
<evidence type="ECO:0000256" key="3">
    <source>
        <dbReference type="ARBA" id="ARBA00022692"/>
    </source>
</evidence>
<reference evidence="12" key="2">
    <citation type="submission" date="2025-09" db="UniProtKB">
        <authorList>
            <consortium name="Ensembl"/>
        </authorList>
    </citation>
    <scope>IDENTIFICATION</scope>
</reference>
<dbReference type="InterPro" id="IPR051713">
    <property type="entry name" value="T-cell_Activation_Regulation"/>
</dbReference>
<evidence type="ECO:0000256" key="4">
    <source>
        <dbReference type="ARBA" id="ARBA00022729"/>
    </source>
</evidence>
<dbReference type="GO" id="GO:0009897">
    <property type="term" value="C:external side of plasma membrane"/>
    <property type="evidence" value="ECO:0007669"/>
    <property type="project" value="TreeGrafter"/>
</dbReference>
<dbReference type="GO" id="GO:0006955">
    <property type="term" value="P:immune response"/>
    <property type="evidence" value="ECO:0007669"/>
    <property type="project" value="TreeGrafter"/>
</dbReference>
<evidence type="ECO:0000256" key="8">
    <source>
        <dbReference type="ARBA" id="ARBA00023170"/>
    </source>
</evidence>
<proteinExistence type="predicted"/>
<dbReference type="SUPFAM" id="SSF48726">
    <property type="entry name" value="Immunoglobulin"/>
    <property type="match status" value="1"/>
</dbReference>
<evidence type="ECO:0000256" key="5">
    <source>
        <dbReference type="ARBA" id="ARBA00022989"/>
    </source>
</evidence>
<keyword evidence="13" id="KW-1185">Reference proteome</keyword>
<evidence type="ECO:0000256" key="6">
    <source>
        <dbReference type="ARBA" id="ARBA00023136"/>
    </source>
</evidence>
<dbReference type="GO" id="GO:0031295">
    <property type="term" value="P:T cell costimulation"/>
    <property type="evidence" value="ECO:0007669"/>
    <property type="project" value="TreeGrafter"/>
</dbReference>
<keyword evidence="6" id="KW-0472">Membrane</keyword>
<evidence type="ECO:0000313" key="13">
    <source>
        <dbReference type="Proteomes" id="UP000694559"/>
    </source>
</evidence>
<dbReference type="AlphaFoldDB" id="A0A8C6XCK6"/>
<evidence type="ECO:0000256" key="1">
    <source>
        <dbReference type="ARBA" id="ARBA00004251"/>
    </source>
</evidence>
<dbReference type="GO" id="GO:0042130">
    <property type="term" value="P:negative regulation of T cell proliferation"/>
    <property type="evidence" value="ECO:0007669"/>
    <property type="project" value="TreeGrafter"/>
</dbReference>
<dbReference type="Proteomes" id="UP000694559">
    <property type="component" value="Unplaced"/>
</dbReference>
<dbReference type="InterPro" id="IPR013783">
    <property type="entry name" value="Ig-like_fold"/>
</dbReference>
<evidence type="ECO:0000313" key="12">
    <source>
        <dbReference type="Ensembl" id="ENSNNAP00000012223.1"/>
    </source>
</evidence>
<dbReference type="Ensembl" id="ENSNNAT00000012792.1">
    <property type="protein sequence ID" value="ENSNNAP00000012223.1"/>
    <property type="gene ID" value="ENSNNAG00000008213.1"/>
</dbReference>
<dbReference type="InterPro" id="IPR036179">
    <property type="entry name" value="Ig-like_dom_sf"/>
</dbReference>
<keyword evidence="5" id="KW-1133">Transmembrane helix</keyword>
<dbReference type="InterPro" id="IPR007110">
    <property type="entry name" value="Ig-like_dom"/>
</dbReference>
<dbReference type="GeneTree" id="ENSGT01070000254666"/>
<evidence type="ECO:0000256" key="9">
    <source>
        <dbReference type="ARBA" id="ARBA00023180"/>
    </source>
</evidence>
<sequence length="161" mass="17786">MAEIYFQLLSLAVTVPEGPSQAKPGSDVLLPCYFEKSSGHIDLKSLAVIWSVGTRDIAKYEDKLEDFHPGAKMSSEGLQRGNASILLPNDQDADGTTYTCFVIYSPDSEKELIELRVEVPIFQKECPKVPTSGWGLSLQALEEMCTLRLLVSGRDACRFLL</sequence>
<keyword evidence="9" id="KW-0325">Glycoprotein</keyword>
<evidence type="ECO:0000256" key="10">
    <source>
        <dbReference type="ARBA" id="ARBA00023319"/>
    </source>
</evidence>
<dbReference type="InterPro" id="IPR013106">
    <property type="entry name" value="Ig_V-set"/>
</dbReference>
<keyword evidence="3" id="KW-0812">Transmembrane</keyword>
<comment type="subcellular location">
    <subcellularLocation>
        <location evidence="1">Cell membrane</location>
        <topology evidence="1">Single-pass type I membrane protein</topology>
    </subcellularLocation>
</comment>
<dbReference type="PROSITE" id="PS50835">
    <property type="entry name" value="IG_LIKE"/>
    <property type="match status" value="1"/>
</dbReference>
<keyword evidence="8" id="KW-0675">Receptor</keyword>
<dbReference type="OMA" id="AFLPCHY"/>
<reference evidence="12" key="1">
    <citation type="submission" date="2025-08" db="UniProtKB">
        <authorList>
            <consortium name="Ensembl"/>
        </authorList>
    </citation>
    <scope>IDENTIFICATION</scope>
</reference>
<dbReference type="OrthoDB" id="10043043at2759"/>
<keyword evidence="10" id="KW-0393">Immunoglobulin domain</keyword>
<accession>A0A8C6XCK6</accession>
<evidence type="ECO:0000259" key="11">
    <source>
        <dbReference type="PROSITE" id="PS50835"/>
    </source>
</evidence>
<keyword evidence="4" id="KW-0732">Signal</keyword>
<feature type="domain" description="Ig-like" evidence="11">
    <location>
        <begin position="10"/>
        <end position="113"/>
    </location>
</feature>
<dbReference type="PANTHER" id="PTHR25466">
    <property type="entry name" value="T-LYMPHOCYTE ACTIVATION ANTIGEN"/>
    <property type="match status" value="1"/>
</dbReference>
<dbReference type="GO" id="GO:0007166">
    <property type="term" value="P:cell surface receptor signaling pathway"/>
    <property type="evidence" value="ECO:0007669"/>
    <property type="project" value="TreeGrafter"/>
</dbReference>
<evidence type="ECO:0000256" key="7">
    <source>
        <dbReference type="ARBA" id="ARBA00023157"/>
    </source>
</evidence>